<gene>
    <name evidence="2" type="ORF">UR70_C0015G0009</name>
</gene>
<organism evidence="2 3">
    <name type="scientific">Candidatus Nomurabacteria bacterium GW2011_GWB1_35_20</name>
    <dbReference type="NCBI Taxonomy" id="1618740"/>
    <lineage>
        <taxon>Bacteria</taxon>
        <taxon>Candidatus Nomuraibacteriota</taxon>
    </lineage>
</organism>
<evidence type="ECO:0000313" key="2">
    <source>
        <dbReference type="EMBL" id="KKP71980.1"/>
    </source>
</evidence>
<evidence type="ECO:0000313" key="3">
    <source>
        <dbReference type="Proteomes" id="UP000034923"/>
    </source>
</evidence>
<dbReference type="Pfam" id="PF14082">
    <property type="entry name" value="SduA_C"/>
    <property type="match status" value="1"/>
</dbReference>
<reference evidence="2 3" key="1">
    <citation type="journal article" date="2015" name="Nature">
        <title>rRNA introns, odd ribosomes, and small enigmatic genomes across a large radiation of phyla.</title>
        <authorList>
            <person name="Brown C.T."/>
            <person name="Hug L.A."/>
            <person name="Thomas B.C."/>
            <person name="Sharon I."/>
            <person name="Castelle C.J."/>
            <person name="Singh A."/>
            <person name="Wilkins M.J."/>
            <person name="Williams K.H."/>
            <person name="Banfield J.F."/>
        </authorList>
    </citation>
    <scope>NUCLEOTIDE SEQUENCE [LARGE SCALE GENOMIC DNA]</scope>
</reference>
<comment type="caution">
    <text evidence="2">The sequence shown here is derived from an EMBL/GenBank/DDBJ whole genome shotgun (WGS) entry which is preliminary data.</text>
</comment>
<dbReference type="AlphaFoldDB" id="A0A0G0E9H6"/>
<sequence length="409" mass="47108">MATKKKKKKLEIPEQHFDSKEGKFCVYEIYRKSKKTVYFLRGTQSKHIDKITLEGYEGLPSGLYLYKDGFGLGKKGTFFLSALKTHIAKGKRLGLVVLSKGKKSIRNSSTTVTVSLPVIDIKNLLVRLGRINEDSNNELREAVNSFLSTKFPKKIKISNDDFDEYKGGEVAALLRRNKVAQKLNEEDLESLSKFFPKIFEGSLKGKRKGVKIGRATLINNTKTTTDKIFLDEVIKEFEANLIKKSMSENDWQKFLSEKVFRFMANYVTSIEKQNVSISVSYPDFVLVDVYGFVDVFEIKKRETSLLGFDEDHDNYYWKLDISKAIAQIENYIDEIIHNADDYIRDVKKRKGIDIKVVRPRGYIIAGTSKQFINKKEFADFRKLGSSLKNINFILYDELLENLKNLRSKL</sequence>
<proteinExistence type="predicted"/>
<evidence type="ECO:0000259" key="1">
    <source>
        <dbReference type="Pfam" id="PF14082"/>
    </source>
</evidence>
<dbReference type="EMBL" id="LBQE01000015">
    <property type="protein sequence ID" value="KKP71980.1"/>
    <property type="molecule type" value="Genomic_DNA"/>
</dbReference>
<dbReference type="InterPro" id="IPR025359">
    <property type="entry name" value="SduA_C"/>
</dbReference>
<dbReference type="Proteomes" id="UP000034923">
    <property type="component" value="Unassembled WGS sequence"/>
</dbReference>
<accession>A0A0G0E9H6</accession>
<name>A0A0G0E9H6_9BACT</name>
<protein>
    <recommendedName>
        <fullName evidence="1">Shedu protein SduA C-terminal domain-containing protein</fullName>
    </recommendedName>
</protein>
<feature type="domain" description="Shedu protein SduA C-terminal" evidence="1">
    <location>
        <begin position="246"/>
        <end position="399"/>
    </location>
</feature>